<feature type="repeat" description="Pumilio" evidence="3">
    <location>
        <begin position="541"/>
        <end position="576"/>
    </location>
</feature>
<dbReference type="InterPro" id="IPR016024">
    <property type="entry name" value="ARM-type_fold"/>
</dbReference>
<dbReference type="PROSITE" id="PS50302">
    <property type="entry name" value="PUM"/>
    <property type="match status" value="8"/>
</dbReference>
<dbReference type="Pfam" id="PF00806">
    <property type="entry name" value="PUF"/>
    <property type="match status" value="8"/>
</dbReference>
<feature type="repeat" description="Pumilio" evidence="3">
    <location>
        <begin position="649"/>
        <end position="684"/>
    </location>
</feature>
<feature type="repeat" description="Pumilio" evidence="3">
    <location>
        <begin position="692"/>
        <end position="727"/>
    </location>
</feature>
<dbReference type="PANTHER" id="PTHR12537">
    <property type="entry name" value="RNA BINDING PROTEIN PUMILIO-RELATED"/>
    <property type="match status" value="1"/>
</dbReference>
<feature type="repeat" description="Pumilio" evidence="3">
    <location>
        <begin position="613"/>
        <end position="648"/>
    </location>
</feature>
<dbReference type="InterPro" id="IPR011989">
    <property type="entry name" value="ARM-like"/>
</dbReference>
<dbReference type="AlphaFoldDB" id="A0A9N9V4B7"/>
<feature type="repeat" description="Pumilio" evidence="3">
    <location>
        <begin position="469"/>
        <end position="504"/>
    </location>
</feature>
<dbReference type="GO" id="GO:0003730">
    <property type="term" value="F:mRNA 3'-UTR binding"/>
    <property type="evidence" value="ECO:0007669"/>
    <property type="project" value="TreeGrafter"/>
</dbReference>
<keyword evidence="7" id="KW-1185">Reference proteome</keyword>
<dbReference type="InterPro" id="IPR033712">
    <property type="entry name" value="Pumilio_RNA-bd"/>
</dbReference>
<feature type="repeat" description="Pumilio" evidence="3">
    <location>
        <begin position="577"/>
        <end position="612"/>
    </location>
</feature>
<feature type="repeat" description="Pumilio" evidence="3">
    <location>
        <begin position="505"/>
        <end position="540"/>
    </location>
</feature>
<dbReference type="Gene3D" id="1.25.10.10">
    <property type="entry name" value="Leucine-rich Repeat Variant"/>
    <property type="match status" value="1"/>
</dbReference>
<reference evidence="6" key="1">
    <citation type="submission" date="2021-10" db="EMBL/GenBank/DDBJ databases">
        <authorList>
            <person name="Piombo E."/>
        </authorList>
    </citation>
    <scope>NUCLEOTIDE SEQUENCE</scope>
</reference>
<comment type="function">
    <text evidence="2">RNA-binding nucleolar protein required for pre-rRNA processing. Involved in production of 18S rRNA and assembly of small ribosomal subunit.</text>
</comment>
<comment type="caution">
    <text evidence="6">The sequence shown here is derived from an EMBL/GenBank/DDBJ whole genome shotgun (WGS) entry which is preliminary data.</text>
</comment>
<feature type="region of interest" description="Disordered" evidence="4">
    <location>
        <begin position="1"/>
        <end position="110"/>
    </location>
</feature>
<dbReference type="EMBL" id="CABFNQ020000467">
    <property type="protein sequence ID" value="CAH0016503.1"/>
    <property type="molecule type" value="Genomic_DNA"/>
</dbReference>
<accession>A0A9N9V4B7</accession>
<feature type="compositionally biased region" description="Polar residues" evidence="4">
    <location>
        <begin position="156"/>
        <end position="174"/>
    </location>
</feature>
<dbReference type="SMART" id="SM00025">
    <property type="entry name" value="Pumilio"/>
    <property type="match status" value="8"/>
</dbReference>
<feature type="compositionally biased region" description="Low complexity" evidence="4">
    <location>
        <begin position="81"/>
        <end position="90"/>
    </location>
</feature>
<feature type="compositionally biased region" description="Polar residues" evidence="4">
    <location>
        <begin position="189"/>
        <end position="198"/>
    </location>
</feature>
<dbReference type="GO" id="GO:0000288">
    <property type="term" value="P:nuclear-transcribed mRNA catabolic process, deadenylation-dependent decay"/>
    <property type="evidence" value="ECO:0007669"/>
    <property type="project" value="TreeGrafter"/>
</dbReference>
<gene>
    <name evidence="6" type="ORF">CRHIZ90672A_00017383</name>
</gene>
<dbReference type="GO" id="GO:0005737">
    <property type="term" value="C:cytoplasm"/>
    <property type="evidence" value="ECO:0007669"/>
    <property type="project" value="TreeGrafter"/>
</dbReference>
<dbReference type="PANTHER" id="PTHR12537:SF12">
    <property type="entry name" value="MATERNAL PROTEIN PUMILIO"/>
    <property type="match status" value="1"/>
</dbReference>
<keyword evidence="1" id="KW-0677">Repeat</keyword>
<feature type="region of interest" description="Disordered" evidence="4">
    <location>
        <begin position="133"/>
        <end position="209"/>
    </location>
</feature>
<dbReference type="SUPFAM" id="SSF48371">
    <property type="entry name" value="ARM repeat"/>
    <property type="match status" value="1"/>
</dbReference>
<evidence type="ECO:0000256" key="4">
    <source>
        <dbReference type="SAM" id="MobiDB-lite"/>
    </source>
</evidence>
<organism evidence="6 7">
    <name type="scientific">Clonostachys rhizophaga</name>
    <dbReference type="NCBI Taxonomy" id="160324"/>
    <lineage>
        <taxon>Eukaryota</taxon>
        <taxon>Fungi</taxon>
        <taxon>Dikarya</taxon>
        <taxon>Ascomycota</taxon>
        <taxon>Pezizomycotina</taxon>
        <taxon>Sordariomycetes</taxon>
        <taxon>Hypocreomycetidae</taxon>
        <taxon>Hypocreales</taxon>
        <taxon>Bionectriaceae</taxon>
        <taxon>Clonostachys</taxon>
    </lineage>
</organism>
<feature type="region of interest" description="Disordered" evidence="4">
    <location>
        <begin position="291"/>
        <end position="346"/>
    </location>
</feature>
<feature type="region of interest" description="Disordered" evidence="4">
    <location>
        <begin position="231"/>
        <end position="261"/>
    </location>
</feature>
<feature type="domain" description="PUM-HD" evidence="5">
    <location>
        <begin position="411"/>
        <end position="752"/>
    </location>
</feature>
<dbReference type="PROSITE" id="PS50303">
    <property type="entry name" value="PUM_HD"/>
    <property type="match status" value="1"/>
</dbReference>
<name>A0A9N9V4B7_9HYPO</name>
<evidence type="ECO:0000256" key="1">
    <source>
        <dbReference type="ARBA" id="ARBA00022737"/>
    </source>
</evidence>
<evidence type="ECO:0000256" key="2">
    <source>
        <dbReference type="ARBA" id="ARBA00024893"/>
    </source>
</evidence>
<feature type="compositionally biased region" description="Polar residues" evidence="4">
    <location>
        <begin position="240"/>
        <end position="259"/>
    </location>
</feature>
<dbReference type="InterPro" id="IPR001313">
    <property type="entry name" value="Pumilio_RNA-bd_rpt"/>
</dbReference>
<dbReference type="OrthoDB" id="668540at2759"/>
<dbReference type="InterPro" id="IPR033133">
    <property type="entry name" value="PUM-HD"/>
</dbReference>
<dbReference type="CDD" id="cd07920">
    <property type="entry name" value="Pumilio"/>
    <property type="match status" value="1"/>
</dbReference>
<feature type="region of interest" description="Disordered" evidence="4">
    <location>
        <begin position="762"/>
        <end position="828"/>
    </location>
</feature>
<feature type="compositionally biased region" description="Basic and acidic residues" evidence="4">
    <location>
        <begin position="325"/>
        <end position="338"/>
    </location>
</feature>
<feature type="compositionally biased region" description="Polar residues" evidence="4">
    <location>
        <begin position="814"/>
        <end position="828"/>
    </location>
</feature>
<sequence length="828" mass="90607">MPPGSSNDKPQPKSSGFASSNNLYPTKSIWNTTTSFPNTHARGPSLGSKDPADNASGANAFHANSESQNVWGTSPWNNEVPSRPSSTSPNRTRDNGIPKTAGFGAGTDAHAPVNLINGFNGVNGGGLYGGPSFSMQKRSPHEPSFFDSVGAFPPSRDSSAPPNRPEQGSPQIQEFLNGGRLSGAHGHAHSNSIPSQRQGPGGSISLPHQTVNNRAYNMNKQVEEDMSIGYNRRVPGDHSASGTPTFDPSSQPFQSNHGSQAFGDANAARFSTGSDPQLDPMINQFAALKRPSVGRVSPAPSYRLEVSNSPRGYAQSPDLWNTRPSSRDPRTTDADRRTPSQQVPQAFAGPFFPGQFAYPQFPPSYLDPYGHNLRHPMVSGYAVPPLSPGYPISGTLPNIRPVVNHDPVRGMRSAVLEEFRSNSKTSKKYELKDLYNYVVEFSGDQHGSRFIQQKLETANSDEKDQVFREIEPNAIQLMKDVFGNYVVQKFFEHGNQVQKRILAEKMRGKMVDLSVQVYACRVVQKALEHVLVEQQAELTKELAADVYKVITDQNGNHVIQKVIELVPRQYLDFIMNALRGQVTTLSTHQYGCRVVQRMMEYGTEADKAAIVRELHPSAHILLTDQFGNYVAQHVIRKGKPEDREKMIRLVMGQLIELCKHKFASNVVETCIEAGSPALVTEIRERFVTPGEDGTSPLPQLMRDNYGNYVIQKLFATLKGPELDSFADEIKPLFYLQKKNGNSRQLTALEKLLDEYALNAVKGDRPAQSDDASSAVPTPASTNEANSVNSDSPLTSVSTADASAPVTVDQKQDDNVNASSAAQDTKNES</sequence>
<evidence type="ECO:0000313" key="7">
    <source>
        <dbReference type="Proteomes" id="UP000696573"/>
    </source>
</evidence>
<evidence type="ECO:0000259" key="5">
    <source>
        <dbReference type="PROSITE" id="PS50303"/>
    </source>
</evidence>
<protein>
    <recommendedName>
        <fullName evidence="5">PUM-HD domain-containing protein</fullName>
    </recommendedName>
</protein>
<evidence type="ECO:0000313" key="6">
    <source>
        <dbReference type="EMBL" id="CAH0016503.1"/>
    </source>
</evidence>
<feature type="compositionally biased region" description="Polar residues" evidence="4">
    <location>
        <begin position="1"/>
        <end position="38"/>
    </location>
</feature>
<dbReference type="Proteomes" id="UP000696573">
    <property type="component" value="Unassembled WGS sequence"/>
</dbReference>
<feature type="compositionally biased region" description="Polar residues" evidence="4">
    <location>
        <begin position="769"/>
        <end position="800"/>
    </location>
</feature>
<proteinExistence type="predicted"/>
<feature type="repeat" description="Pumilio" evidence="3">
    <location>
        <begin position="433"/>
        <end position="468"/>
    </location>
</feature>
<evidence type="ECO:0000256" key="3">
    <source>
        <dbReference type="PROSITE-ProRule" id="PRU00317"/>
    </source>
</evidence>
<feature type="compositionally biased region" description="Polar residues" evidence="4">
    <location>
        <begin position="62"/>
        <end position="80"/>
    </location>
</feature>